<proteinExistence type="predicted"/>
<reference evidence="1 2" key="1">
    <citation type="submission" date="2015-11" db="EMBL/GenBank/DDBJ databases">
        <title>Exploring the genomic traits of fungus-feeding bacterial genus Collimonas.</title>
        <authorList>
            <person name="Song C."/>
            <person name="Schmidt R."/>
            <person name="de Jager V."/>
            <person name="Krzyzanowska D."/>
            <person name="Jongedijk E."/>
            <person name="Cankar K."/>
            <person name="Beekwilder J."/>
            <person name="van Veen A."/>
            <person name="de Boer W."/>
            <person name="van Veen J.A."/>
            <person name="Garbeva P."/>
        </authorList>
    </citation>
    <scope>NUCLEOTIDE SEQUENCE [LARGE SCALE GENOMIC DNA]</scope>
    <source>
        <strain evidence="1 2">Ter291</strain>
    </source>
</reference>
<keyword evidence="2" id="KW-1185">Reference proteome</keyword>
<accession>A0ABN4M9X4</accession>
<evidence type="ECO:0000313" key="2">
    <source>
        <dbReference type="Proteomes" id="UP000074914"/>
    </source>
</evidence>
<sequence>MVSASRLALRPAAVQCMNGAHHCLEQRSKKILNYLFNK</sequence>
<dbReference type="Proteomes" id="UP000074914">
    <property type="component" value="Chromosome"/>
</dbReference>
<gene>
    <name evidence="1" type="ORF">CPter291_2819</name>
</gene>
<dbReference type="EMBL" id="CP013236">
    <property type="protein sequence ID" value="AMP15072.1"/>
    <property type="molecule type" value="Genomic_DNA"/>
</dbReference>
<evidence type="ECO:0000313" key="1">
    <source>
        <dbReference type="EMBL" id="AMP15072.1"/>
    </source>
</evidence>
<protein>
    <submittedName>
        <fullName evidence="1">Uncharacterized protein</fullName>
    </submittedName>
</protein>
<organism evidence="1 2">
    <name type="scientific">Collimonas pratensis</name>
    <dbReference type="NCBI Taxonomy" id="279113"/>
    <lineage>
        <taxon>Bacteria</taxon>
        <taxon>Pseudomonadati</taxon>
        <taxon>Pseudomonadota</taxon>
        <taxon>Betaproteobacteria</taxon>
        <taxon>Burkholderiales</taxon>
        <taxon>Oxalobacteraceae</taxon>
        <taxon>Collimonas</taxon>
    </lineage>
</organism>
<name>A0ABN4M9X4_9BURK</name>